<comment type="similarity">
    <text evidence="6">Belongs to the ABC-4 integral membrane protein family.</text>
</comment>
<dbReference type="InterPro" id="IPR025857">
    <property type="entry name" value="MacB_PCD"/>
</dbReference>
<dbReference type="PANTHER" id="PTHR30572">
    <property type="entry name" value="MEMBRANE COMPONENT OF TRANSPORTER-RELATED"/>
    <property type="match status" value="1"/>
</dbReference>
<evidence type="ECO:0000256" key="5">
    <source>
        <dbReference type="ARBA" id="ARBA00023136"/>
    </source>
</evidence>
<name>A0A8J3MUV5_9CHLR</name>
<evidence type="ECO:0000256" key="7">
    <source>
        <dbReference type="SAM" id="MobiDB-lite"/>
    </source>
</evidence>
<dbReference type="AlphaFoldDB" id="A0A8J3MUV5"/>
<feature type="region of interest" description="Disordered" evidence="7">
    <location>
        <begin position="62"/>
        <end position="93"/>
    </location>
</feature>
<keyword evidence="12" id="KW-1185">Reference proteome</keyword>
<feature type="transmembrane region" description="Helical" evidence="8">
    <location>
        <begin position="286"/>
        <end position="307"/>
    </location>
</feature>
<dbReference type="PANTHER" id="PTHR30572:SF4">
    <property type="entry name" value="ABC TRANSPORTER PERMEASE YTRF"/>
    <property type="match status" value="1"/>
</dbReference>
<dbReference type="InterPro" id="IPR050250">
    <property type="entry name" value="Macrolide_Exporter_MacB"/>
</dbReference>
<sequence>MKLIVRSIRNVLRSPVRLLLVVALLGGSLTFVASMVSLNTSSQQQIAMVEKQVGTTINIEYIPDQDSSSDSDSANEATPVDGPGNTSVNITPPHITRSMVDKVKRTQGVASAQQRLFRPDTEGTLQSASKIPTPIPVTINGISQDATNFTLAGGTVPTLVSGRNFRASDANAYVAMISQPLAQKNHLSLGSTFTLHGKTFTLIGLYTTSSESADDSIVIPLTTMQKLYQVDGVDALTVTAVSREQVEAVAAKLRTILGQNFNVVTQASQYNGVLNALRVAQNSIRAALVASFLIAAAVIIFAVLMLVRERIAEIAILKTIGASHLQVLRQFWTEILALSIMASALAILLLVTMGPFLAHLFDIDAASLVKAAAGGPSIDHPLIMQNGVTTSTTSTVDANLSNVHLAAATLNVQTLLIILGVGIGLALLTSFIPTWFVARLKPAQVLRKTN</sequence>
<proteinExistence type="inferred from homology"/>
<protein>
    <recommendedName>
        <fullName evidence="13">ABC transporter permease</fullName>
    </recommendedName>
</protein>
<evidence type="ECO:0000313" key="11">
    <source>
        <dbReference type="EMBL" id="GHO48625.1"/>
    </source>
</evidence>
<feature type="transmembrane region" description="Helical" evidence="8">
    <location>
        <begin position="415"/>
        <end position="438"/>
    </location>
</feature>
<dbReference type="Pfam" id="PF12704">
    <property type="entry name" value="MacB_PCD"/>
    <property type="match status" value="1"/>
</dbReference>
<accession>A0A8J3MUV5</accession>
<gene>
    <name evidence="11" type="ORF">KSX_67880</name>
</gene>
<comment type="caution">
    <text evidence="11">The sequence shown here is derived from an EMBL/GenBank/DDBJ whole genome shotgun (WGS) entry which is preliminary data.</text>
</comment>
<evidence type="ECO:0000313" key="12">
    <source>
        <dbReference type="Proteomes" id="UP000612362"/>
    </source>
</evidence>
<dbReference type="InterPro" id="IPR003838">
    <property type="entry name" value="ABC3_permease_C"/>
</dbReference>
<feature type="domain" description="ABC3 transporter permease C-terminal" evidence="9">
    <location>
        <begin position="287"/>
        <end position="442"/>
    </location>
</feature>
<reference evidence="11" key="1">
    <citation type="submission" date="2020-10" db="EMBL/GenBank/DDBJ databases">
        <title>Taxonomic study of unclassified bacteria belonging to the class Ktedonobacteria.</title>
        <authorList>
            <person name="Yabe S."/>
            <person name="Wang C.M."/>
            <person name="Zheng Y."/>
            <person name="Sakai Y."/>
            <person name="Cavaletti L."/>
            <person name="Monciardini P."/>
            <person name="Donadio S."/>
        </authorList>
    </citation>
    <scope>NUCLEOTIDE SEQUENCE</scope>
    <source>
        <strain evidence="11">SOSP1-1</strain>
    </source>
</reference>
<dbReference type="GO" id="GO:0005886">
    <property type="term" value="C:plasma membrane"/>
    <property type="evidence" value="ECO:0007669"/>
    <property type="project" value="UniProtKB-SubCell"/>
</dbReference>
<feature type="domain" description="MacB-like periplasmic core" evidence="10">
    <location>
        <begin position="28"/>
        <end position="255"/>
    </location>
</feature>
<evidence type="ECO:0008006" key="13">
    <source>
        <dbReference type="Google" id="ProtNLM"/>
    </source>
</evidence>
<keyword evidence="2" id="KW-1003">Cell membrane</keyword>
<organism evidence="11 12">
    <name type="scientific">Ktedonospora formicarum</name>
    <dbReference type="NCBI Taxonomy" id="2778364"/>
    <lineage>
        <taxon>Bacteria</taxon>
        <taxon>Bacillati</taxon>
        <taxon>Chloroflexota</taxon>
        <taxon>Ktedonobacteria</taxon>
        <taxon>Ktedonobacterales</taxon>
        <taxon>Ktedonobacteraceae</taxon>
        <taxon>Ktedonospora</taxon>
    </lineage>
</organism>
<dbReference type="Proteomes" id="UP000612362">
    <property type="component" value="Unassembled WGS sequence"/>
</dbReference>
<evidence type="ECO:0000256" key="6">
    <source>
        <dbReference type="ARBA" id="ARBA00038076"/>
    </source>
</evidence>
<evidence type="ECO:0000259" key="10">
    <source>
        <dbReference type="Pfam" id="PF12704"/>
    </source>
</evidence>
<evidence type="ECO:0000259" key="9">
    <source>
        <dbReference type="Pfam" id="PF02687"/>
    </source>
</evidence>
<evidence type="ECO:0000256" key="8">
    <source>
        <dbReference type="SAM" id="Phobius"/>
    </source>
</evidence>
<evidence type="ECO:0000256" key="2">
    <source>
        <dbReference type="ARBA" id="ARBA00022475"/>
    </source>
</evidence>
<keyword evidence="4 8" id="KW-1133">Transmembrane helix</keyword>
<comment type="subcellular location">
    <subcellularLocation>
        <location evidence="1">Cell membrane</location>
        <topology evidence="1">Multi-pass membrane protein</topology>
    </subcellularLocation>
</comment>
<dbReference type="Pfam" id="PF02687">
    <property type="entry name" value="FtsX"/>
    <property type="match status" value="1"/>
</dbReference>
<evidence type="ECO:0000256" key="1">
    <source>
        <dbReference type="ARBA" id="ARBA00004651"/>
    </source>
</evidence>
<keyword evidence="5 8" id="KW-0472">Membrane</keyword>
<dbReference type="GO" id="GO:0022857">
    <property type="term" value="F:transmembrane transporter activity"/>
    <property type="evidence" value="ECO:0007669"/>
    <property type="project" value="TreeGrafter"/>
</dbReference>
<feature type="transmembrane region" description="Helical" evidence="8">
    <location>
        <begin position="335"/>
        <end position="358"/>
    </location>
</feature>
<evidence type="ECO:0000256" key="3">
    <source>
        <dbReference type="ARBA" id="ARBA00022692"/>
    </source>
</evidence>
<evidence type="ECO:0000256" key="4">
    <source>
        <dbReference type="ARBA" id="ARBA00022989"/>
    </source>
</evidence>
<dbReference type="EMBL" id="BNJF01000004">
    <property type="protein sequence ID" value="GHO48625.1"/>
    <property type="molecule type" value="Genomic_DNA"/>
</dbReference>
<keyword evidence="3 8" id="KW-0812">Transmembrane</keyword>
<dbReference type="RefSeq" id="WP_220197816.1">
    <property type="nucleotide sequence ID" value="NZ_BNJF01000004.1"/>
</dbReference>